<dbReference type="GO" id="GO:0009791">
    <property type="term" value="P:post-embryonic development"/>
    <property type="evidence" value="ECO:0007669"/>
    <property type="project" value="UniProtKB-ARBA"/>
</dbReference>
<dbReference type="InterPro" id="IPR020058">
    <property type="entry name" value="Glu/Gln-tRNA-synth_Ib_cat-dom"/>
</dbReference>
<dbReference type="SUPFAM" id="SSF50715">
    <property type="entry name" value="Ribosomal protein L25-like"/>
    <property type="match status" value="1"/>
</dbReference>
<dbReference type="HAMAP" id="MF_02076">
    <property type="entry name" value="Glu_tRNA_synth_type2"/>
    <property type="match status" value="1"/>
</dbReference>
<evidence type="ECO:0000256" key="10">
    <source>
        <dbReference type="ARBA" id="ARBA00023146"/>
    </source>
</evidence>
<dbReference type="OrthoDB" id="10250478at2759"/>
<keyword evidence="6 13" id="KW-0436">Ligase</keyword>
<evidence type="ECO:0000256" key="11">
    <source>
        <dbReference type="ARBA" id="ARBA00030865"/>
    </source>
</evidence>
<dbReference type="Proteomes" id="UP000327013">
    <property type="component" value="Unassembled WGS sequence"/>
</dbReference>
<name>A0A5N6KYZ2_9ROSI</name>
<dbReference type="InterPro" id="IPR004526">
    <property type="entry name" value="Glu-tRNA-synth_arc/euk"/>
</dbReference>
<dbReference type="GO" id="GO:0017102">
    <property type="term" value="C:methionyl glutamyl tRNA synthetase complex"/>
    <property type="evidence" value="ECO:0007669"/>
    <property type="project" value="TreeGrafter"/>
</dbReference>
<evidence type="ECO:0000256" key="9">
    <source>
        <dbReference type="ARBA" id="ARBA00022917"/>
    </source>
</evidence>
<dbReference type="FunFam" id="3.40.50.620:FF:000037">
    <property type="entry name" value="Glutamine--tRNA ligase cytoplasmic"/>
    <property type="match status" value="1"/>
</dbReference>
<comment type="catalytic activity">
    <reaction evidence="12">
        <text>tRNA(Glu) + L-glutamate + ATP = L-glutamyl-tRNA(Glu) + AMP + diphosphate</text>
        <dbReference type="Rhea" id="RHEA:23540"/>
        <dbReference type="Rhea" id="RHEA-COMP:9663"/>
        <dbReference type="Rhea" id="RHEA-COMP:9680"/>
        <dbReference type="ChEBI" id="CHEBI:29985"/>
        <dbReference type="ChEBI" id="CHEBI:30616"/>
        <dbReference type="ChEBI" id="CHEBI:33019"/>
        <dbReference type="ChEBI" id="CHEBI:78442"/>
        <dbReference type="ChEBI" id="CHEBI:78520"/>
        <dbReference type="ChEBI" id="CHEBI:456215"/>
        <dbReference type="EC" id="6.1.1.17"/>
    </reaction>
</comment>
<evidence type="ECO:0000256" key="8">
    <source>
        <dbReference type="ARBA" id="ARBA00022840"/>
    </source>
</evidence>
<dbReference type="GO" id="GO:0005524">
    <property type="term" value="F:ATP binding"/>
    <property type="evidence" value="ECO:0007669"/>
    <property type="project" value="UniProtKB-KW"/>
</dbReference>
<dbReference type="GO" id="GO:0004818">
    <property type="term" value="F:glutamate-tRNA ligase activity"/>
    <property type="evidence" value="ECO:0007669"/>
    <property type="project" value="UniProtKB-EC"/>
</dbReference>
<keyword evidence="9 13" id="KW-0648">Protein biosynthesis</keyword>
<dbReference type="FunFam" id="1.10.1160.10:FF:000001">
    <property type="entry name" value="Glutamine--tRNA ligase"/>
    <property type="match status" value="1"/>
</dbReference>
<dbReference type="GO" id="GO:0005829">
    <property type="term" value="C:cytosol"/>
    <property type="evidence" value="ECO:0007669"/>
    <property type="project" value="TreeGrafter"/>
</dbReference>
<evidence type="ECO:0000259" key="16">
    <source>
        <dbReference type="Pfam" id="PF20974"/>
    </source>
</evidence>
<dbReference type="Gene3D" id="3.90.800.10">
    <property type="entry name" value="Glutamyl-tRNA Synthetase, Domain 3"/>
    <property type="match status" value="1"/>
</dbReference>
<proteinExistence type="inferred from homology"/>
<keyword evidence="7 13" id="KW-0547">Nucleotide-binding</keyword>
<dbReference type="SUPFAM" id="SSF52374">
    <property type="entry name" value="Nucleotidylyl transferase"/>
    <property type="match status" value="1"/>
</dbReference>
<dbReference type="FunFam" id="3.90.800.10:FF:000001">
    <property type="entry name" value="Glutamine--tRNA ligase"/>
    <property type="match status" value="1"/>
</dbReference>
<dbReference type="InterPro" id="IPR020059">
    <property type="entry name" value="Glu/Gln-tRNA-synth_Ib_codon-bd"/>
</dbReference>
<comment type="caution">
    <text evidence="17">The sequence shown here is derived from an EMBL/GenBank/DDBJ whole genome shotgun (WGS) entry which is preliminary data.</text>
</comment>
<protein>
    <recommendedName>
        <fullName evidence="3">glutamate--tRNA ligase</fullName>
        <ecNumber evidence="3">6.1.1.17</ecNumber>
    </recommendedName>
    <alternativeName>
        <fullName evidence="11">Glutamyl-tRNA synthetase</fullName>
    </alternativeName>
</protein>
<feature type="domain" description="tRNA synthetases class I (E and Q) anti-codon binding" evidence="16">
    <location>
        <begin position="585"/>
        <end position="662"/>
    </location>
</feature>
<dbReference type="InterPro" id="IPR011035">
    <property type="entry name" value="Ribosomal_bL25/Gln-tRNA_synth"/>
</dbReference>
<evidence type="ECO:0000256" key="5">
    <source>
        <dbReference type="ARBA" id="ARBA00022553"/>
    </source>
</evidence>
<keyword evidence="18" id="KW-1185">Reference proteome</keyword>
<evidence type="ECO:0000256" key="12">
    <source>
        <dbReference type="ARBA" id="ARBA00048351"/>
    </source>
</evidence>
<dbReference type="GO" id="GO:0006424">
    <property type="term" value="P:glutamyl-tRNA aminoacylation"/>
    <property type="evidence" value="ECO:0007669"/>
    <property type="project" value="InterPro"/>
</dbReference>
<comment type="similarity">
    <text evidence="2">Belongs to the class-I aminoacyl-tRNA synthetase family. Glutamate--tRNA ligase type 2 subfamily.</text>
</comment>
<accession>A0A5N6KYZ2</accession>
<evidence type="ECO:0000256" key="7">
    <source>
        <dbReference type="ARBA" id="ARBA00022741"/>
    </source>
</evidence>
<feature type="domain" description="Glutamyl/glutaminyl-tRNA synthetase class Ib anti-codon binding" evidence="15">
    <location>
        <begin position="468"/>
        <end position="547"/>
    </location>
</feature>
<keyword evidence="4" id="KW-0963">Cytoplasm</keyword>
<dbReference type="Gene3D" id="2.40.240.10">
    <property type="entry name" value="Ribosomal Protein L25, Chain P"/>
    <property type="match status" value="1"/>
</dbReference>
<evidence type="ECO:0000256" key="6">
    <source>
        <dbReference type="ARBA" id="ARBA00022598"/>
    </source>
</evidence>
<dbReference type="FunFam" id="2.40.240.10:FF:000004">
    <property type="entry name" value="Glutamyl-tRNA synthetase, cytoplasmic"/>
    <property type="match status" value="1"/>
</dbReference>
<dbReference type="Gene3D" id="1.10.1160.10">
    <property type="entry name" value="Glutamyl-trna Synthetase, Domain 2"/>
    <property type="match status" value="1"/>
</dbReference>
<dbReference type="PANTHER" id="PTHR43097">
    <property type="entry name" value="GLUTAMINE-TRNA LIGASE"/>
    <property type="match status" value="1"/>
</dbReference>
<dbReference type="AlphaFoldDB" id="A0A5N6KYZ2"/>
<dbReference type="InterPro" id="IPR014729">
    <property type="entry name" value="Rossmann-like_a/b/a_fold"/>
</dbReference>
<dbReference type="Pfam" id="PF00749">
    <property type="entry name" value="tRNA-synt_1c"/>
    <property type="match status" value="1"/>
</dbReference>
<evidence type="ECO:0000256" key="2">
    <source>
        <dbReference type="ARBA" id="ARBA00008927"/>
    </source>
</evidence>
<dbReference type="InterPro" id="IPR036282">
    <property type="entry name" value="Glutathione-S-Trfase_C_sf"/>
</dbReference>
<comment type="subcellular location">
    <subcellularLocation>
        <location evidence="1">Cytoplasm</location>
    </subcellularLocation>
</comment>
<dbReference type="InterPro" id="IPR050132">
    <property type="entry name" value="Gln/Glu-tRNA_Ligase"/>
</dbReference>
<evidence type="ECO:0000256" key="3">
    <source>
        <dbReference type="ARBA" id="ARBA00012835"/>
    </source>
</evidence>
<dbReference type="InterPro" id="IPR020061">
    <property type="entry name" value="Glu_tRNA_lig_a-bdl"/>
</dbReference>
<dbReference type="NCBIfam" id="TIGR00463">
    <property type="entry name" value="gltX_arch"/>
    <property type="match status" value="1"/>
</dbReference>
<evidence type="ECO:0000256" key="4">
    <source>
        <dbReference type="ARBA" id="ARBA00022490"/>
    </source>
</evidence>
<dbReference type="PROSITE" id="PS00178">
    <property type="entry name" value="AA_TRNA_LIGASE_I"/>
    <property type="match status" value="1"/>
</dbReference>
<dbReference type="Pfam" id="PF03950">
    <property type="entry name" value="tRNA-synt_1c_C"/>
    <property type="match status" value="1"/>
</dbReference>
<dbReference type="PANTHER" id="PTHR43097:SF5">
    <property type="entry name" value="GLUTAMATE--TRNA LIGASE"/>
    <property type="match status" value="1"/>
</dbReference>
<evidence type="ECO:0000313" key="18">
    <source>
        <dbReference type="Proteomes" id="UP000327013"/>
    </source>
</evidence>
<evidence type="ECO:0000259" key="14">
    <source>
        <dbReference type="Pfam" id="PF00749"/>
    </source>
</evidence>
<keyword evidence="5" id="KW-0597">Phosphoprotein</keyword>
<dbReference type="EC" id="6.1.1.17" evidence="3"/>
<dbReference type="InterPro" id="IPR001412">
    <property type="entry name" value="aa-tRNA-synth_I_CS"/>
</dbReference>
<dbReference type="PRINTS" id="PR00987">
    <property type="entry name" value="TRNASYNTHGLU"/>
</dbReference>
<dbReference type="InterPro" id="IPR049437">
    <property type="entry name" value="tRNA-synt_1c_C2"/>
</dbReference>
<dbReference type="Pfam" id="PF20974">
    <property type="entry name" value="tRNA-synt_1c_C2"/>
    <property type="match status" value="1"/>
</dbReference>
<reference evidence="17 18" key="1">
    <citation type="submission" date="2019-06" db="EMBL/GenBank/DDBJ databases">
        <title>A chromosomal-level reference genome of Carpinus fangiana (Coryloideae, Betulaceae).</title>
        <authorList>
            <person name="Yang X."/>
            <person name="Wang Z."/>
            <person name="Zhang L."/>
            <person name="Hao G."/>
            <person name="Liu J."/>
            <person name="Yang Y."/>
        </authorList>
    </citation>
    <scope>NUCLEOTIDE SEQUENCE [LARGE SCALE GENOMIC DNA]</scope>
    <source>
        <strain evidence="17">Cfa_2016G</strain>
        <tissue evidence="17">Leaf</tissue>
    </source>
</reference>
<evidence type="ECO:0000313" key="17">
    <source>
        <dbReference type="EMBL" id="KAB8360900.1"/>
    </source>
</evidence>
<dbReference type="SUPFAM" id="SSF47616">
    <property type="entry name" value="GST C-terminal domain-like"/>
    <property type="match status" value="1"/>
</dbReference>
<dbReference type="InterPro" id="IPR020056">
    <property type="entry name" value="Rbsml_bL25/Gln-tRNA_synth_N"/>
</dbReference>
<sequence>MAPVNVDEQPIVQALLKHDLPAQTPAQQKAEQEWRERASKLTELNIKAVEGPLAELDAHLTLRSYISGYTISRADLIVWGTLRSNRVAASFTKTGARVNLSRWYSFIESDAHPFVTQAVTDTHNAKNAETKKAAAASTDKKAGGDDQVNFDIGLEDTSAGVVTRFPPEPSGYLHIGHAKAALLNDYFAHKKYKGTLLLRFDDTNPLKEKQEFEDSIVEDLALMGVTPDKTTHTSDYFQELYEYCVQMLKEGTAYADDTAQEKMRQERMDGIASARREMTPEDSLARFEEMKAGTEEGKKWFIRAKISADNPNKAMRDPVIYRCSPQPHHRTGDTWKIYPTYDFCCPIVDSLEGVTHALRTTEYLDRDAQYQWMLKALRLRNVYNWDFARLNMIRTLMSKRKLTKIVDEGKVWGWDDPRMPTVRGIRRRGMTIPALQEFILKQGPSRNVVNLDWTTIWATNKKYIDPTASRYTAIAKRDMVTVHVTGFAHPAPYAEDRPKHAKYDLGNKKVWFSDTIVIEQVDAAELAEGEEITLMNWGNAIVRSISHSINPVKAIAAAVQDAQRPVASVNVDLNLQGDVKTTKKKIHWLATPDNNGQELIPVECVDFDYLITKDKLEDDDKLEDFLTAQTEFRTDCVADCNVASLREGDIMQFDRKGYFRVDRPFLHGQPAVLFQIPTGKGGK</sequence>
<evidence type="ECO:0000256" key="13">
    <source>
        <dbReference type="RuleBase" id="RU363037"/>
    </source>
</evidence>
<dbReference type="InterPro" id="IPR000924">
    <property type="entry name" value="Glu/Gln-tRNA-synth"/>
</dbReference>
<keyword evidence="10 13" id="KW-0030">Aminoacyl-tRNA synthetase</keyword>
<dbReference type="EMBL" id="VIBQ01000017">
    <property type="protein sequence ID" value="KAB8360900.1"/>
    <property type="molecule type" value="Genomic_DNA"/>
</dbReference>
<feature type="domain" description="Glutamyl/glutaminyl-tRNA synthetase class Ib catalytic" evidence="14">
    <location>
        <begin position="161"/>
        <end position="465"/>
    </location>
</feature>
<organism evidence="17 18">
    <name type="scientific">Carpinus fangiana</name>
    <dbReference type="NCBI Taxonomy" id="176857"/>
    <lineage>
        <taxon>Eukaryota</taxon>
        <taxon>Viridiplantae</taxon>
        <taxon>Streptophyta</taxon>
        <taxon>Embryophyta</taxon>
        <taxon>Tracheophyta</taxon>
        <taxon>Spermatophyta</taxon>
        <taxon>Magnoliopsida</taxon>
        <taxon>eudicotyledons</taxon>
        <taxon>Gunneridae</taxon>
        <taxon>Pentapetalae</taxon>
        <taxon>rosids</taxon>
        <taxon>fabids</taxon>
        <taxon>Fagales</taxon>
        <taxon>Betulaceae</taxon>
        <taxon>Carpinus</taxon>
    </lineage>
</organism>
<dbReference type="Gene3D" id="1.20.1050.10">
    <property type="match status" value="1"/>
</dbReference>
<evidence type="ECO:0000256" key="1">
    <source>
        <dbReference type="ARBA" id="ARBA00004496"/>
    </source>
</evidence>
<evidence type="ECO:0000259" key="15">
    <source>
        <dbReference type="Pfam" id="PF03950"/>
    </source>
</evidence>
<dbReference type="Gene3D" id="3.40.50.620">
    <property type="entry name" value="HUPs"/>
    <property type="match status" value="1"/>
</dbReference>
<gene>
    <name evidence="17" type="ORF">FH972_024633</name>
</gene>
<dbReference type="GO" id="GO:0048608">
    <property type="term" value="P:reproductive structure development"/>
    <property type="evidence" value="ECO:0007669"/>
    <property type="project" value="UniProtKB-ARBA"/>
</dbReference>
<keyword evidence="8 13" id="KW-0067">ATP-binding</keyword>